<evidence type="ECO:0000313" key="3">
    <source>
        <dbReference type="Proteomes" id="UP000215509"/>
    </source>
</evidence>
<keyword evidence="1" id="KW-0472">Membrane</keyword>
<reference evidence="2 3" key="1">
    <citation type="submission" date="2017-07" db="EMBL/GenBank/DDBJ databases">
        <title>Genome sequencing and assembly of Paenibacillus rigui.</title>
        <authorList>
            <person name="Mayilraj S."/>
        </authorList>
    </citation>
    <scope>NUCLEOTIDE SEQUENCE [LARGE SCALE GENOMIC DNA]</scope>
    <source>
        <strain evidence="2 3">JCM 16352</strain>
    </source>
</reference>
<feature type="transmembrane region" description="Helical" evidence="1">
    <location>
        <begin position="9"/>
        <end position="26"/>
    </location>
</feature>
<comment type="caution">
    <text evidence="2">The sequence shown here is derived from an EMBL/GenBank/DDBJ whole genome shotgun (WGS) entry which is preliminary data.</text>
</comment>
<keyword evidence="1" id="KW-1133">Transmembrane helix</keyword>
<dbReference type="AlphaFoldDB" id="A0A229UYL7"/>
<gene>
    <name evidence="2" type="ORF">CF651_03755</name>
</gene>
<dbReference type="Proteomes" id="UP000215509">
    <property type="component" value="Unassembled WGS sequence"/>
</dbReference>
<keyword evidence="1" id="KW-0812">Transmembrane</keyword>
<accession>A0A229UYL7</accession>
<organism evidence="2 3">
    <name type="scientific">Paenibacillus rigui</name>
    <dbReference type="NCBI Taxonomy" id="554312"/>
    <lineage>
        <taxon>Bacteria</taxon>
        <taxon>Bacillati</taxon>
        <taxon>Bacillota</taxon>
        <taxon>Bacilli</taxon>
        <taxon>Bacillales</taxon>
        <taxon>Paenibacillaceae</taxon>
        <taxon>Paenibacillus</taxon>
    </lineage>
</organism>
<feature type="transmembrane region" description="Helical" evidence="1">
    <location>
        <begin position="60"/>
        <end position="78"/>
    </location>
</feature>
<proteinExistence type="predicted"/>
<feature type="transmembrane region" description="Helical" evidence="1">
    <location>
        <begin position="90"/>
        <end position="111"/>
    </location>
</feature>
<protein>
    <submittedName>
        <fullName evidence="2">Uncharacterized protein</fullName>
    </submittedName>
</protein>
<sequence>MFENQFRNLAGILTAVVGILYLPGILTNLTGNILWAAMFILLGLIIRGNPPYRAYVWSNFLNFGFQGFMLVIALLTYFDISDGSISTSAMLTLVCCHSIILGTYVAHFFWVMRKKKKKH</sequence>
<name>A0A229UYL7_9BACL</name>
<evidence type="ECO:0000256" key="1">
    <source>
        <dbReference type="SAM" id="Phobius"/>
    </source>
</evidence>
<evidence type="ECO:0000313" key="2">
    <source>
        <dbReference type="EMBL" id="OXM88215.1"/>
    </source>
</evidence>
<dbReference type="EMBL" id="NMQW01000002">
    <property type="protein sequence ID" value="OXM88215.1"/>
    <property type="molecule type" value="Genomic_DNA"/>
</dbReference>
<keyword evidence="3" id="KW-1185">Reference proteome</keyword>